<sequence length="151" mass="16035">MALSRRPRTDWLLAVTDLGRGKDARRGGAAARASDARRGPRSPRASRRRRGGGSSLAISPAASTSLSSSTLNTARRYPINPTPPPSGSSSTGESARCADGAWDRVEARLRRTACPRTDMVAGGPIFYTRPPRRRTRKGVVRGGRPKRGGGG</sequence>
<organismHost>
    <name type="scientific">Homo sapiens</name>
    <name type="common">Human</name>
    <dbReference type="NCBI Taxonomy" id="9606"/>
</organismHost>
<feature type="compositionally biased region" description="Low complexity" evidence="1">
    <location>
        <begin position="55"/>
        <end position="74"/>
    </location>
</feature>
<feature type="compositionally biased region" description="Basic residues" evidence="1">
    <location>
        <begin position="130"/>
        <end position="151"/>
    </location>
</feature>
<feature type="region of interest" description="Disordered" evidence="1">
    <location>
        <begin position="118"/>
        <end position="151"/>
    </location>
</feature>
<evidence type="ECO:0000313" key="2">
    <source>
        <dbReference type="EMBL" id="QBH76178.1"/>
    </source>
</evidence>
<feature type="compositionally biased region" description="Basic residues" evidence="1">
    <location>
        <begin position="39"/>
        <end position="51"/>
    </location>
</feature>
<reference evidence="2" key="1">
    <citation type="submission" date="2018-08" db="EMBL/GenBank/DDBJ databases">
        <title>HSV2 whole genome sequences from clinical isolates.</title>
        <authorList>
            <person name="Roychoudhury P."/>
            <person name="Greninger A.L."/>
            <person name="Jerome K.R."/>
            <person name="Johnston C."/>
            <person name="Wald A."/>
            <person name="Xie H."/>
        </authorList>
    </citation>
    <scope>NUCLEOTIDE SEQUENCE</scope>
    <source>
        <strain evidence="2">2012-15948</strain>
    </source>
</reference>
<accession>A0A481T5K3</accession>
<protein>
    <submittedName>
        <fullName evidence="2">Uncharacterized protein</fullName>
    </submittedName>
</protein>
<dbReference type="EMBL" id="MH790556">
    <property type="protein sequence ID" value="QBH76178.1"/>
    <property type="molecule type" value="Genomic_DNA"/>
</dbReference>
<feature type="region of interest" description="Disordered" evidence="1">
    <location>
        <begin position="1"/>
        <end position="99"/>
    </location>
</feature>
<organism evidence="2">
    <name type="scientific">Human herpesvirus 2</name>
    <name type="common">HHV-2</name>
    <name type="synonym">Human herpes simplex virus 2</name>
    <dbReference type="NCBI Taxonomy" id="10310"/>
    <lineage>
        <taxon>Viruses</taxon>
        <taxon>Duplodnaviria</taxon>
        <taxon>Heunggongvirae</taxon>
        <taxon>Peploviricota</taxon>
        <taxon>Herviviricetes</taxon>
        <taxon>Herpesvirales</taxon>
        <taxon>Orthoherpesviridae</taxon>
        <taxon>Alphaherpesvirinae</taxon>
        <taxon>Simplexvirus</taxon>
        <taxon>Simplexvirus humanalpha2</taxon>
    </lineage>
</organism>
<proteinExistence type="predicted"/>
<name>A0A481T5K3_HHV2</name>
<evidence type="ECO:0000256" key="1">
    <source>
        <dbReference type="SAM" id="MobiDB-lite"/>
    </source>
</evidence>